<dbReference type="InterPro" id="IPR050490">
    <property type="entry name" value="Bact_solute-bd_prot1"/>
</dbReference>
<keyword evidence="3" id="KW-1185">Reference proteome</keyword>
<dbReference type="RefSeq" id="WP_016149107.1">
    <property type="nucleotide sequence ID" value="NZ_KB976105.1"/>
</dbReference>
<feature type="chain" id="PRO_5039681734" evidence="1">
    <location>
        <begin position="19"/>
        <end position="440"/>
    </location>
</feature>
<sequence length="440" mass="49428">MKKLFAWMLILFCMAGLSGCNSKTTLSPDSPVALTMWHVYGEQADSPMNRLVDEFNQTVGKEKGIIIDVTVVTNSVSLGPQLLDAHANKPGAPSMPDLFSCFPGIIKQIGVEHVLDWQDYFSDEERSHFVKEFIDEGTVEDHLAVFPVSKSSYTLFINGSQFDRFSAETDVSYADLADWNGFFDAAAKYYEWSDGKSFCAFDYLLHNVEMDALARGGSLYADNGWYDFENPSLRTAWTRFARPLVQGHISLSNPYSSTQLTTGEALSGIGSTAGILYFNDTVTYPDNTSEPTNLRVLPLPKTAGTTGIMPVTGVGLSAYQTTEQKAEAASVFLHWLTENQRNLEFVTETGYMPVNNGAFDLIDTYSFPRESDRELYESIKTMRDTYTPFVQTSQSDFYDKANRLYENLRQILPSLHQRAVQGEDLTRLTDETWNLFRSIQ</sequence>
<protein>
    <submittedName>
        <fullName evidence="2">Uncharacterized protein</fullName>
    </submittedName>
</protein>
<dbReference type="HOGENOM" id="CLU_043127_0_0_9"/>
<dbReference type="Gene3D" id="3.40.190.10">
    <property type="entry name" value="Periplasmic binding protein-like II"/>
    <property type="match status" value="1"/>
</dbReference>
<dbReference type="Pfam" id="PF13416">
    <property type="entry name" value="SBP_bac_8"/>
    <property type="match status" value="1"/>
</dbReference>
<dbReference type="Proteomes" id="UP000013981">
    <property type="component" value="Unassembled WGS sequence"/>
</dbReference>
<dbReference type="PROSITE" id="PS51257">
    <property type="entry name" value="PROKAR_LIPOPROTEIN"/>
    <property type="match status" value="1"/>
</dbReference>
<gene>
    <name evidence="2" type="ORF">HMPREF1526_03021</name>
</gene>
<evidence type="ECO:0000313" key="2">
    <source>
        <dbReference type="EMBL" id="EOQ35554.1"/>
    </source>
</evidence>
<dbReference type="PANTHER" id="PTHR43649">
    <property type="entry name" value="ARABINOSE-BINDING PROTEIN-RELATED"/>
    <property type="match status" value="1"/>
</dbReference>
<feature type="signal peptide" evidence="1">
    <location>
        <begin position="1"/>
        <end position="18"/>
    </location>
</feature>
<organism evidence="2 3">
    <name type="scientific">Butyricicoccus pullicaecorum 1.2</name>
    <dbReference type="NCBI Taxonomy" id="1203606"/>
    <lineage>
        <taxon>Bacteria</taxon>
        <taxon>Bacillati</taxon>
        <taxon>Bacillota</taxon>
        <taxon>Clostridia</taxon>
        <taxon>Eubacteriales</taxon>
        <taxon>Butyricicoccaceae</taxon>
        <taxon>Butyricicoccus</taxon>
    </lineage>
</organism>
<reference evidence="2 3" key="1">
    <citation type="submission" date="2013-01" db="EMBL/GenBank/DDBJ databases">
        <title>The Genome Sequence of Butyricicoccus pullicaecorum 1.2.</title>
        <authorList>
            <consortium name="The Broad Institute Genome Sequencing Platform"/>
            <person name="Earl A."/>
            <person name="Ward D."/>
            <person name="Feldgarden M."/>
            <person name="Gevers D."/>
            <person name="Van Immerseel F."/>
            <person name="Eeckhaut V."/>
            <person name="Walker B."/>
            <person name="Young S.K."/>
            <person name="Zeng Q."/>
            <person name="Gargeya S."/>
            <person name="Fitzgerald M."/>
            <person name="Haas B."/>
            <person name="Abouelleil A."/>
            <person name="Alvarado L."/>
            <person name="Arachchi H.M."/>
            <person name="Berlin A.M."/>
            <person name="Chapman S.B."/>
            <person name="Dewar J."/>
            <person name="Goldberg J."/>
            <person name="Griggs A."/>
            <person name="Gujja S."/>
            <person name="Hansen M."/>
            <person name="Howarth C."/>
            <person name="Imamovic A."/>
            <person name="Larimer J."/>
            <person name="McCowan C."/>
            <person name="Murphy C."/>
            <person name="Neiman D."/>
            <person name="Pearson M."/>
            <person name="Priest M."/>
            <person name="Roberts A."/>
            <person name="Saif S."/>
            <person name="Shea T."/>
            <person name="Sisk P."/>
            <person name="Sykes S."/>
            <person name="Wortman J."/>
            <person name="Nusbaum C."/>
            <person name="Birren B."/>
        </authorList>
    </citation>
    <scope>NUCLEOTIDE SEQUENCE [LARGE SCALE GENOMIC DNA]</scope>
    <source>
        <strain evidence="2 3">1.2</strain>
    </source>
</reference>
<evidence type="ECO:0000256" key="1">
    <source>
        <dbReference type="SAM" id="SignalP"/>
    </source>
</evidence>
<name>R8VSV7_9FIRM</name>
<evidence type="ECO:0000313" key="3">
    <source>
        <dbReference type="Proteomes" id="UP000013981"/>
    </source>
</evidence>
<dbReference type="EMBL" id="AQOB01000015">
    <property type="protein sequence ID" value="EOQ35554.1"/>
    <property type="molecule type" value="Genomic_DNA"/>
</dbReference>
<dbReference type="PANTHER" id="PTHR43649:SF12">
    <property type="entry name" value="DIACETYLCHITOBIOSE BINDING PROTEIN DASA"/>
    <property type="match status" value="1"/>
</dbReference>
<dbReference type="InterPro" id="IPR006059">
    <property type="entry name" value="SBP"/>
</dbReference>
<dbReference type="OrthoDB" id="9764785at2"/>
<dbReference type="AlphaFoldDB" id="R8VSV7"/>
<proteinExistence type="predicted"/>
<keyword evidence="1" id="KW-0732">Signal</keyword>
<accession>R8VSV7</accession>
<comment type="caution">
    <text evidence="2">The sequence shown here is derived from an EMBL/GenBank/DDBJ whole genome shotgun (WGS) entry which is preliminary data.</text>
</comment>
<dbReference type="eggNOG" id="COG1653">
    <property type="taxonomic scope" value="Bacteria"/>
</dbReference>
<dbReference type="PATRIC" id="fig|1203606.4.peg.2979"/>
<dbReference type="SUPFAM" id="SSF53850">
    <property type="entry name" value="Periplasmic binding protein-like II"/>
    <property type="match status" value="1"/>
</dbReference>